<dbReference type="InterPro" id="IPR050093">
    <property type="entry name" value="ABC_SmlMolc_Importer"/>
</dbReference>
<keyword evidence="2" id="KW-0547">Nucleotide-binding</keyword>
<proteinExistence type="predicted"/>
<dbReference type="PANTHER" id="PTHR42781">
    <property type="entry name" value="SPERMIDINE/PUTRESCINE IMPORT ATP-BINDING PROTEIN POTA"/>
    <property type="match status" value="1"/>
</dbReference>
<dbReference type="PANTHER" id="PTHR42781:SF4">
    <property type="entry name" value="SPERMIDINE_PUTRESCINE IMPORT ATP-BINDING PROTEIN POTA"/>
    <property type="match status" value="1"/>
</dbReference>
<accession>A0A1A7RE74</accession>
<keyword evidence="3 5" id="KW-0067">ATP-binding</keyword>
<name>A0A1A7RE74_9GAMM</name>
<dbReference type="PROSITE" id="PS00211">
    <property type="entry name" value="ABC_TRANSPORTER_1"/>
    <property type="match status" value="1"/>
</dbReference>
<comment type="caution">
    <text evidence="5">The sequence shown here is derived from an EMBL/GenBank/DDBJ whole genome shotgun (WGS) entry which is preliminary data.</text>
</comment>
<dbReference type="InterPro" id="IPR003593">
    <property type="entry name" value="AAA+_ATPase"/>
</dbReference>
<dbReference type="GO" id="GO:0005524">
    <property type="term" value="F:ATP binding"/>
    <property type="evidence" value="ECO:0007669"/>
    <property type="project" value="UniProtKB-KW"/>
</dbReference>
<keyword evidence="6" id="KW-1185">Reference proteome</keyword>
<dbReference type="SUPFAM" id="SSF52540">
    <property type="entry name" value="P-loop containing nucleoside triphosphate hydrolases"/>
    <property type="match status" value="1"/>
</dbReference>
<gene>
    <name evidence="5" type="ORF">A9J31_11490</name>
</gene>
<evidence type="ECO:0000256" key="3">
    <source>
        <dbReference type="ARBA" id="ARBA00022840"/>
    </source>
</evidence>
<organism evidence="5 6">
    <name type="scientific">Acinetobacter gandensis</name>
    <dbReference type="NCBI Taxonomy" id="1443941"/>
    <lineage>
        <taxon>Bacteria</taxon>
        <taxon>Pseudomonadati</taxon>
        <taxon>Pseudomonadota</taxon>
        <taxon>Gammaproteobacteria</taxon>
        <taxon>Moraxellales</taxon>
        <taxon>Moraxellaceae</taxon>
        <taxon>Acinetobacter</taxon>
    </lineage>
</organism>
<keyword evidence="1" id="KW-0813">Transport</keyword>
<evidence type="ECO:0000256" key="1">
    <source>
        <dbReference type="ARBA" id="ARBA00022448"/>
    </source>
</evidence>
<dbReference type="RefSeq" id="WP_067762028.1">
    <property type="nucleotide sequence ID" value="NZ_CP183909.1"/>
</dbReference>
<dbReference type="Pfam" id="PF00005">
    <property type="entry name" value="ABC_tran"/>
    <property type="match status" value="1"/>
</dbReference>
<dbReference type="InterPro" id="IPR017871">
    <property type="entry name" value="ABC_transporter-like_CS"/>
</dbReference>
<evidence type="ECO:0000313" key="5">
    <source>
        <dbReference type="EMBL" id="OBX29733.1"/>
    </source>
</evidence>
<feature type="domain" description="ABC transporter" evidence="4">
    <location>
        <begin position="4"/>
        <end position="209"/>
    </location>
</feature>
<dbReference type="InterPro" id="IPR003439">
    <property type="entry name" value="ABC_transporter-like_ATP-bd"/>
</dbReference>
<dbReference type="Proteomes" id="UP000185753">
    <property type="component" value="Unassembled WGS sequence"/>
</dbReference>
<dbReference type="Gene3D" id="3.40.50.300">
    <property type="entry name" value="P-loop containing nucleotide triphosphate hydrolases"/>
    <property type="match status" value="1"/>
</dbReference>
<protein>
    <submittedName>
        <fullName evidence="5">Molybdenum ABC transporter ATP-binding protein</fullName>
    </submittedName>
</protein>
<dbReference type="PROSITE" id="PS50893">
    <property type="entry name" value="ABC_TRANSPORTER_2"/>
    <property type="match status" value="1"/>
</dbReference>
<dbReference type="SMART" id="SM00382">
    <property type="entry name" value="AAA"/>
    <property type="match status" value="1"/>
</dbReference>
<evidence type="ECO:0000256" key="2">
    <source>
        <dbReference type="ARBA" id="ARBA00022741"/>
    </source>
</evidence>
<dbReference type="STRING" id="1443941.A9J31_11490"/>
<dbReference type="OrthoDB" id="9802264at2"/>
<dbReference type="GO" id="GO:0016887">
    <property type="term" value="F:ATP hydrolysis activity"/>
    <property type="evidence" value="ECO:0007669"/>
    <property type="project" value="InterPro"/>
</dbReference>
<sequence>MLVCKFDYQNESISLNVDFKMETGVLGIVGRSGAGKSTFLKNIVGIHKPTRGLIELNHTKIVDIENNIFIPMHKRKIALVFQQATLFPHLNVKQNLLYPLKYLKRNKTKFEYDQIIEVLDIEKLLTKKSSQLSGGELQRISIGRALFSSPELLLLDEPLNGLDIELKNNVIQFINKVNHELHMPIIYVTHQKEELVKLNAQLINIDKFK</sequence>
<dbReference type="AlphaFoldDB" id="A0A1A7RE74"/>
<evidence type="ECO:0000259" key="4">
    <source>
        <dbReference type="PROSITE" id="PS50893"/>
    </source>
</evidence>
<reference evidence="6" key="1">
    <citation type="submission" date="2016-06" db="EMBL/GenBank/DDBJ databases">
        <authorList>
            <person name="Radolfova-Krizova L."/>
            <person name="Nemec A."/>
        </authorList>
    </citation>
    <scope>NUCLEOTIDE SEQUENCE [LARGE SCALE GENOMIC DNA]</scope>
    <source>
        <strain evidence="6">ANC 4275</strain>
    </source>
</reference>
<dbReference type="EMBL" id="LZDS01000003">
    <property type="protein sequence ID" value="OBX29733.1"/>
    <property type="molecule type" value="Genomic_DNA"/>
</dbReference>
<dbReference type="InterPro" id="IPR027417">
    <property type="entry name" value="P-loop_NTPase"/>
</dbReference>
<evidence type="ECO:0000313" key="6">
    <source>
        <dbReference type="Proteomes" id="UP000185753"/>
    </source>
</evidence>